<accession>A0A5E4SCA7</accession>
<protein>
    <submittedName>
        <fullName evidence="1">Uncharacterized protein</fullName>
    </submittedName>
</protein>
<dbReference type="RefSeq" id="WP_150565524.1">
    <property type="nucleotide sequence ID" value="NZ_CABPSD010000002.1"/>
</dbReference>
<keyword evidence="2" id="KW-1185">Reference proteome</keyword>
<reference evidence="1 2" key="1">
    <citation type="submission" date="2019-08" db="EMBL/GenBank/DDBJ databases">
        <authorList>
            <person name="Peeters C."/>
        </authorList>
    </citation>
    <scope>NUCLEOTIDE SEQUENCE [LARGE SCALE GENOMIC DNA]</scope>
    <source>
        <strain evidence="1 2">LMG 31116</strain>
    </source>
</reference>
<organism evidence="1 2">
    <name type="scientific">Pandoraea morbifera</name>
    <dbReference type="NCBI Taxonomy" id="2508300"/>
    <lineage>
        <taxon>Bacteria</taxon>
        <taxon>Pseudomonadati</taxon>
        <taxon>Pseudomonadota</taxon>
        <taxon>Betaproteobacteria</taxon>
        <taxon>Burkholderiales</taxon>
        <taxon>Burkholderiaceae</taxon>
        <taxon>Pandoraea</taxon>
    </lineage>
</organism>
<dbReference type="Proteomes" id="UP000368474">
    <property type="component" value="Unassembled WGS sequence"/>
</dbReference>
<sequence length="62" mass="6334">METGKQKTKDAGSKAVESTIKDLNAQEIAQVSGGAGNRKTTIAGTNVPGAAPVANKANFYAR</sequence>
<proteinExistence type="predicted"/>
<gene>
    <name evidence="1" type="ORF">PMO31116_00707</name>
</gene>
<evidence type="ECO:0000313" key="2">
    <source>
        <dbReference type="Proteomes" id="UP000368474"/>
    </source>
</evidence>
<dbReference type="EMBL" id="CABPSD010000002">
    <property type="protein sequence ID" value="VVD73476.1"/>
    <property type="molecule type" value="Genomic_DNA"/>
</dbReference>
<dbReference type="AlphaFoldDB" id="A0A5E4SCA7"/>
<name>A0A5E4SCA7_9BURK</name>
<evidence type="ECO:0000313" key="1">
    <source>
        <dbReference type="EMBL" id="VVD73476.1"/>
    </source>
</evidence>